<gene>
    <name evidence="1" type="ORF">H7K45_19795</name>
</gene>
<dbReference type="NCBIfam" id="TIGR00026">
    <property type="entry name" value="hi_GC_TIGR00026"/>
    <property type="match status" value="1"/>
</dbReference>
<name>A0A9X3C3E1_9MYCO</name>
<evidence type="ECO:0000313" key="1">
    <source>
        <dbReference type="EMBL" id="MCV7422796.1"/>
    </source>
</evidence>
<sequence length="143" mass="15623">MSPSTSRQEHPNHAPGVPMIIPVWLENFQIKYVNPLLKPLSKRMPGFAVISHRGRTSGTPYETIVTAYRKGDVLAIGLVHGKTNWVKNVLAAGEADIHVGREDLHLVNPRVLPAGTDDATLPRIPRLLAKRQGTFVADVAPSP</sequence>
<protein>
    <submittedName>
        <fullName evidence="1">Nitroreductase family deazaflavin-dependent oxidoreductase</fullName>
    </submittedName>
</protein>
<keyword evidence="2" id="KW-1185">Reference proteome</keyword>
<accession>A0A9X3C3E1</accession>
<dbReference type="InterPro" id="IPR004378">
    <property type="entry name" value="F420H2_quin_Rdtase"/>
</dbReference>
<dbReference type="Gene3D" id="2.30.110.10">
    <property type="entry name" value="Electron Transport, Fmn-binding Protein, Chain A"/>
    <property type="match status" value="1"/>
</dbReference>
<dbReference type="AlphaFoldDB" id="A0A9X3C3E1"/>
<evidence type="ECO:0000313" key="2">
    <source>
        <dbReference type="Proteomes" id="UP001141629"/>
    </source>
</evidence>
<proteinExistence type="predicted"/>
<comment type="caution">
    <text evidence="1">The sequence shown here is derived from an EMBL/GenBank/DDBJ whole genome shotgun (WGS) entry which is preliminary data.</text>
</comment>
<reference evidence="1" key="2">
    <citation type="journal article" date="2022" name="BMC Genomics">
        <title>Comparative genome analysis of mycobacteria focusing on tRNA and non-coding RNA.</title>
        <authorList>
            <person name="Behra P.R.K."/>
            <person name="Pettersson B.M.F."/>
            <person name="Ramesh M."/>
            <person name="Das S."/>
            <person name="Dasgupta S."/>
            <person name="Kirsebom L.A."/>
        </authorList>
    </citation>
    <scope>NUCLEOTIDE SEQUENCE</scope>
    <source>
        <strain evidence="1">DSM 44838</strain>
    </source>
</reference>
<dbReference type="EMBL" id="JACKVK010000011">
    <property type="protein sequence ID" value="MCV7422796.1"/>
    <property type="molecule type" value="Genomic_DNA"/>
</dbReference>
<dbReference type="InterPro" id="IPR012349">
    <property type="entry name" value="Split_barrel_FMN-bd"/>
</dbReference>
<organism evidence="1 2">
    <name type="scientific">Mycobacterium yunnanensis</name>
    <dbReference type="NCBI Taxonomy" id="368477"/>
    <lineage>
        <taxon>Bacteria</taxon>
        <taxon>Bacillati</taxon>
        <taxon>Actinomycetota</taxon>
        <taxon>Actinomycetes</taxon>
        <taxon>Mycobacteriales</taxon>
        <taxon>Mycobacteriaceae</taxon>
        <taxon>Mycobacterium</taxon>
    </lineage>
</organism>
<dbReference type="RefSeq" id="WP_263997691.1">
    <property type="nucleotide sequence ID" value="NZ_JACKVK010000011.1"/>
</dbReference>
<dbReference type="Proteomes" id="UP001141629">
    <property type="component" value="Unassembled WGS sequence"/>
</dbReference>
<reference evidence="1" key="1">
    <citation type="submission" date="2020-07" db="EMBL/GenBank/DDBJ databases">
        <authorList>
            <person name="Pettersson B.M.F."/>
            <person name="Behra P.R.K."/>
            <person name="Ramesh M."/>
            <person name="Das S."/>
            <person name="Dasgupta S."/>
            <person name="Kirsebom L.A."/>
        </authorList>
    </citation>
    <scope>NUCLEOTIDE SEQUENCE</scope>
    <source>
        <strain evidence="1">DSM 44838</strain>
    </source>
</reference>
<dbReference type="GO" id="GO:0016491">
    <property type="term" value="F:oxidoreductase activity"/>
    <property type="evidence" value="ECO:0007669"/>
    <property type="project" value="InterPro"/>
</dbReference>